<dbReference type="UniPathway" id="UPA00143"/>
<dbReference type="SMART" id="SM00184">
    <property type="entry name" value="RING"/>
    <property type="match status" value="1"/>
</dbReference>
<evidence type="ECO:0000256" key="3">
    <source>
        <dbReference type="ARBA" id="ARBA00022833"/>
    </source>
</evidence>
<keyword evidence="7" id="KW-1185">Reference proteome</keyword>
<protein>
    <recommendedName>
        <fullName evidence="5">RING-type domain-containing protein</fullName>
    </recommendedName>
</protein>
<evidence type="ECO:0000256" key="1">
    <source>
        <dbReference type="ARBA" id="ARBA00022723"/>
    </source>
</evidence>
<dbReference type="InterPro" id="IPR013083">
    <property type="entry name" value="Znf_RING/FYVE/PHD"/>
</dbReference>
<evidence type="ECO:0000256" key="4">
    <source>
        <dbReference type="PROSITE-ProRule" id="PRU00175"/>
    </source>
</evidence>
<evidence type="ECO:0000313" key="7">
    <source>
        <dbReference type="Proteomes" id="UP000800038"/>
    </source>
</evidence>
<dbReference type="SUPFAM" id="SSF57850">
    <property type="entry name" value="RING/U-box"/>
    <property type="match status" value="1"/>
</dbReference>
<keyword evidence="3" id="KW-0862">Zinc</keyword>
<dbReference type="Pfam" id="PF13639">
    <property type="entry name" value="zf-RING_2"/>
    <property type="match status" value="1"/>
</dbReference>
<proteinExistence type="predicted"/>
<keyword evidence="1" id="KW-0479">Metal-binding</keyword>
<dbReference type="EMBL" id="ML976014">
    <property type="protein sequence ID" value="KAF1944780.1"/>
    <property type="molecule type" value="Genomic_DNA"/>
</dbReference>
<evidence type="ECO:0000313" key="6">
    <source>
        <dbReference type="EMBL" id="KAF1944780.1"/>
    </source>
</evidence>
<dbReference type="PROSITE" id="PS51257">
    <property type="entry name" value="PROKAR_LIPOPROTEIN"/>
    <property type="match status" value="1"/>
</dbReference>
<dbReference type="GO" id="GO:0016567">
    <property type="term" value="P:protein ubiquitination"/>
    <property type="evidence" value="ECO:0007669"/>
    <property type="project" value="UniProtKB-UniPathway"/>
</dbReference>
<feature type="domain" description="RING-type" evidence="5">
    <location>
        <begin position="27"/>
        <end position="109"/>
    </location>
</feature>
<dbReference type="InterPro" id="IPR001841">
    <property type="entry name" value="Znf_RING"/>
</dbReference>
<evidence type="ECO:0000259" key="5">
    <source>
        <dbReference type="PROSITE" id="PS50089"/>
    </source>
</evidence>
<reference evidence="6" key="1">
    <citation type="journal article" date="2020" name="Stud. Mycol.">
        <title>101 Dothideomycetes genomes: a test case for predicting lifestyles and emergence of pathogens.</title>
        <authorList>
            <person name="Haridas S."/>
            <person name="Albert R."/>
            <person name="Binder M."/>
            <person name="Bloem J."/>
            <person name="Labutti K."/>
            <person name="Salamov A."/>
            <person name="Andreopoulos B."/>
            <person name="Baker S."/>
            <person name="Barry K."/>
            <person name="Bills G."/>
            <person name="Bluhm B."/>
            <person name="Cannon C."/>
            <person name="Castanera R."/>
            <person name="Culley D."/>
            <person name="Daum C."/>
            <person name="Ezra D."/>
            <person name="Gonzalez J."/>
            <person name="Henrissat B."/>
            <person name="Kuo A."/>
            <person name="Liang C."/>
            <person name="Lipzen A."/>
            <person name="Lutzoni F."/>
            <person name="Magnuson J."/>
            <person name="Mondo S."/>
            <person name="Nolan M."/>
            <person name="Ohm R."/>
            <person name="Pangilinan J."/>
            <person name="Park H.-J."/>
            <person name="Ramirez L."/>
            <person name="Alfaro M."/>
            <person name="Sun H."/>
            <person name="Tritt A."/>
            <person name="Yoshinaga Y."/>
            <person name="Zwiers L.-H."/>
            <person name="Turgeon B."/>
            <person name="Goodwin S."/>
            <person name="Spatafora J."/>
            <person name="Crous P."/>
            <person name="Grigoriev I."/>
        </authorList>
    </citation>
    <scope>NUCLEOTIDE SEQUENCE</scope>
    <source>
        <strain evidence="6">CBS 161.51</strain>
    </source>
</reference>
<keyword evidence="2 4" id="KW-0863">Zinc-finger</keyword>
<dbReference type="PROSITE" id="PS00518">
    <property type="entry name" value="ZF_RING_1"/>
    <property type="match status" value="1"/>
</dbReference>
<accession>A0A6A5SXU7</accession>
<evidence type="ECO:0000256" key="2">
    <source>
        <dbReference type="ARBA" id="ARBA00022771"/>
    </source>
</evidence>
<dbReference type="Gene3D" id="3.30.40.10">
    <property type="entry name" value="Zinc/RING finger domain, C3HC4 (zinc finger)"/>
    <property type="match status" value="1"/>
</dbReference>
<organism evidence="6 7">
    <name type="scientific">Clathrospora elynae</name>
    <dbReference type="NCBI Taxonomy" id="706981"/>
    <lineage>
        <taxon>Eukaryota</taxon>
        <taxon>Fungi</taxon>
        <taxon>Dikarya</taxon>
        <taxon>Ascomycota</taxon>
        <taxon>Pezizomycotina</taxon>
        <taxon>Dothideomycetes</taxon>
        <taxon>Pleosporomycetidae</taxon>
        <taxon>Pleosporales</taxon>
        <taxon>Diademaceae</taxon>
        <taxon>Clathrospora</taxon>
    </lineage>
</organism>
<dbReference type="GO" id="GO:0008270">
    <property type="term" value="F:zinc ion binding"/>
    <property type="evidence" value="ECO:0007669"/>
    <property type="project" value="UniProtKB-KW"/>
</dbReference>
<dbReference type="Proteomes" id="UP000800038">
    <property type="component" value="Unassembled WGS sequence"/>
</dbReference>
<dbReference type="AlphaFoldDB" id="A0A6A5SXU7"/>
<name>A0A6A5SXU7_9PLEO</name>
<gene>
    <name evidence="6" type="ORF">EJ02DRAFT_78300</name>
</gene>
<sequence length="198" mass="21732">MSYFTKREFLRSGTNPFTTTHATGTACEICYEQFPSTTPHHLKLAQYLCSAAKSLFSRPHQDPAAVFEPRANFSRRNNSMKQIKACGHAFCSDCLNRWLDKKNTCPMCRKVLFFVDLWSGYYELGAYGSLGILGISGMNAQGVLGGVASDVRFLLEAQMAGANERRGVEASDVGVRDTGVRNTGVRDIGGDNRLAESA</sequence>
<dbReference type="PROSITE" id="PS50089">
    <property type="entry name" value="ZF_RING_2"/>
    <property type="match status" value="1"/>
</dbReference>
<dbReference type="InterPro" id="IPR017907">
    <property type="entry name" value="Znf_RING_CS"/>
</dbReference>
<dbReference type="OrthoDB" id="3690055at2759"/>